<sequence>MHNKEAQEHIIGLEEQLRLAMLTGDVEALDRLISPALLFTTHMGQVIGKEQDLDMHRSGLLKFTAIAVAERQVVADGRLGVISARMSLAGSFGESPFNLDLRCTRTWRAPDDGGQWQILAGHMSLA</sequence>
<accession>A0A2D2DQ49</accession>
<protein>
    <submittedName>
        <fullName evidence="2">DUF4440 domain-containing protein</fullName>
    </submittedName>
</protein>
<keyword evidence="3" id="KW-1185">Reference proteome</keyword>
<gene>
    <name evidence="2" type="ORF">CR152_23180</name>
</gene>
<dbReference type="KEGG" id="mass:CR152_23180"/>
<evidence type="ECO:0000313" key="2">
    <source>
        <dbReference type="EMBL" id="ATQ77090.1"/>
    </source>
</evidence>
<dbReference type="AlphaFoldDB" id="A0A2D2DQ49"/>
<proteinExistence type="predicted"/>
<dbReference type="InterPro" id="IPR027843">
    <property type="entry name" value="DUF4440"/>
</dbReference>
<dbReference type="EMBL" id="CP024608">
    <property type="protein sequence ID" value="ATQ77090.1"/>
    <property type="molecule type" value="Genomic_DNA"/>
</dbReference>
<dbReference type="InterPro" id="IPR032710">
    <property type="entry name" value="NTF2-like_dom_sf"/>
</dbReference>
<evidence type="ECO:0000313" key="3">
    <source>
        <dbReference type="Proteomes" id="UP000229897"/>
    </source>
</evidence>
<evidence type="ECO:0000259" key="1">
    <source>
        <dbReference type="Pfam" id="PF14534"/>
    </source>
</evidence>
<reference evidence="2" key="1">
    <citation type="submission" date="2017-10" db="EMBL/GenBank/DDBJ databases">
        <title>Massilia psychrophilum sp. nov., a novel purple-pigmented bacterium isolated from Tianshan glacier, Xinjiang Municipality, China.</title>
        <authorList>
            <person name="Wang H."/>
        </authorList>
    </citation>
    <scope>NUCLEOTIDE SEQUENCE [LARGE SCALE GENOMIC DNA]</scope>
    <source>
        <strain evidence="2">B2</strain>
    </source>
</reference>
<name>A0A2D2DQ49_9BURK</name>
<dbReference type="SUPFAM" id="SSF54427">
    <property type="entry name" value="NTF2-like"/>
    <property type="match status" value="1"/>
</dbReference>
<dbReference type="RefSeq" id="WP_099878943.1">
    <property type="nucleotide sequence ID" value="NZ_CP024608.1"/>
</dbReference>
<dbReference type="OrthoDB" id="5383110at2"/>
<feature type="domain" description="DUF4440" evidence="1">
    <location>
        <begin position="10"/>
        <end position="118"/>
    </location>
</feature>
<dbReference type="Proteomes" id="UP000229897">
    <property type="component" value="Chromosome"/>
</dbReference>
<organism evidence="2 3">
    <name type="scientific">Massilia violaceinigra</name>
    <dbReference type="NCBI Taxonomy" id="2045208"/>
    <lineage>
        <taxon>Bacteria</taxon>
        <taxon>Pseudomonadati</taxon>
        <taxon>Pseudomonadota</taxon>
        <taxon>Betaproteobacteria</taxon>
        <taxon>Burkholderiales</taxon>
        <taxon>Oxalobacteraceae</taxon>
        <taxon>Telluria group</taxon>
        <taxon>Massilia</taxon>
    </lineage>
</organism>
<dbReference type="Gene3D" id="3.10.450.50">
    <property type="match status" value="1"/>
</dbReference>
<dbReference type="Pfam" id="PF14534">
    <property type="entry name" value="DUF4440"/>
    <property type="match status" value="1"/>
</dbReference>